<feature type="region of interest" description="Disordered" evidence="1">
    <location>
        <begin position="1"/>
        <end position="25"/>
    </location>
</feature>
<protein>
    <submittedName>
        <fullName evidence="2">Uncharacterized protein</fullName>
    </submittedName>
</protein>
<feature type="region of interest" description="Disordered" evidence="1">
    <location>
        <begin position="412"/>
        <end position="432"/>
    </location>
</feature>
<evidence type="ECO:0000256" key="1">
    <source>
        <dbReference type="SAM" id="MobiDB-lite"/>
    </source>
</evidence>
<proteinExistence type="predicted"/>
<gene>
    <name evidence="2" type="ORF">GOCE00092_LOCUS17104</name>
</gene>
<organism evidence="2">
    <name type="scientific">Grammatophora oceanica</name>
    <dbReference type="NCBI Taxonomy" id="210454"/>
    <lineage>
        <taxon>Eukaryota</taxon>
        <taxon>Sar</taxon>
        <taxon>Stramenopiles</taxon>
        <taxon>Ochrophyta</taxon>
        <taxon>Bacillariophyta</taxon>
        <taxon>Fragilariophyceae</taxon>
        <taxon>Fragilariophycidae</taxon>
        <taxon>Rhabdonematales</taxon>
        <taxon>Grammatophoraceae</taxon>
        <taxon>Grammatophora</taxon>
    </lineage>
</organism>
<evidence type="ECO:0000313" key="2">
    <source>
        <dbReference type="EMBL" id="CAD9291427.1"/>
    </source>
</evidence>
<accession>A0A7S1YB12</accession>
<sequence length="673" mass="74178">MMPMPGSSTSTATTGTTTIGRGGVGGAAVEVGHRYADILPIPLEEEHARSSSKKKNKKKRTVVMEDTDDDDEPDLASDDDLEMGGGAMTARRTTAKSKKKKQPFVQDNDEDFIIPGDLHPEHLNDMYPHRMADDDNDDIDIVEYFEDLGCQAGEAALGVDVFVIVEAHDMLREKNVPYGLPFLKLLAERSGSAGPVLLRTDRMDQLTQEMMCRVPWKEGMAFGGVLRLRCSPGFDVDPSTQTKERSLRDCPQLAPSYVQKGLMGVGMASVTDELGLWQLGTLDTHTTVVVDLLMKQRKLKKQGYMEGMGEVALKSGFQMCLAYTSIEKNEGDGQYYTVLKMRVATFHAPITESSEMLYAHLDPEALLVVFYHKLALVAYAGGLEHVQEDSYQWLQSFLSGVYHSGAEYAEDQQETGGRSYRNNSRGNSKNELTFHTNDRTLDEYGNSKSDTLSRDDILLGFGHEPVSPVVLLTWSLMQSDAFRPSVMLSSDARVAAMGQMARMMASELSRCVAPRLELWIGEERVVENVDLSLATIQMYLEDLSSSASSGQQQQQQKKQQNAVLVLDSPAEIIVCHAGVLKKDGITISRPMKPITPSEALMEAVDGYVQSYQVPPKVYYCLEGSPSSAVAIMDRWRDYFLEDSVCALGSVSFGSWKKELAAAVGAENGVLLGE</sequence>
<dbReference type="Gene3D" id="1.20.120.730">
    <property type="entry name" value="Sec23/Sec24 helical domain"/>
    <property type="match status" value="1"/>
</dbReference>
<feature type="compositionally biased region" description="Polar residues" evidence="1">
    <location>
        <begin position="414"/>
        <end position="432"/>
    </location>
</feature>
<feature type="region of interest" description="Disordered" evidence="1">
    <location>
        <begin position="40"/>
        <end position="104"/>
    </location>
</feature>
<feature type="compositionally biased region" description="Low complexity" evidence="1">
    <location>
        <begin position="1"/>
        <end position="19"/>
    </location>
</feature>
<dbReference type="AlphaFoldDB" id="A0A7S1YB12"/>
<reference evidence="2" key="1">
    <citation type="submission" date="2021-01" db="EMBL/GenBank/DDBJ databases">
        <authorList>
            <person name="Corre E."/>
            <person name="Pelletier E."/>
            <person name="Niang G."/>
            <person name="Scheremetjew M."/>
            <person name="Finn R."/>
            <person name="Kale V."/>
            <person name="Holt S."/>
            <person name="Cochrane G."/>
            <person name="Meng A."/>
            <person name="Brown T."/>
            <person name="Cohen L."/>
        </authorList>
    </citation>
    <scope>NUCLEOTIDE SEQUENCE</scope>
    <source>
        <strain evidence="2">CCMP 410</strain>
    </source>
</reference>
<feature type="compositionally biased region" description="Acidic residues" evidence="1">
    <location>
        <begin position="65"/>
        <end position="82"/>
    </location>
</feature>
<name>A0A7S1YB12_9STRA</name>
<feature type="compositionally biased region" description="Basic residues" evidence="1">
    <location>
        <begin position="93"/>
        <end position="102"/>
    </location>
</feature>
<dbReference type="EMBL" id="HBGK01032788">
    <property type="protein sequence ID" value="CAD9291427.1"/>
    <property type="molecule type" value="Transcribed_RNA"/>
</dbReference>
<feature type="compositionally biased region" description="Basic residues" evidence="1">
    <location>
        <begin position="50"/>
        <end position="61"/>
    </location>
</feature>